<proteinExistence type="predicted"/>
<organism evidence="1 2">
    <name type="scientific">Vararia minispora EC-137</name>
    <dbReference type="NCBI Taxonomy" id="1314806"/>
    <lineage>
        <taxon>Eukaryota</taxon>
        <taxon>Fungi</taxon>
        <taxon>Dikarya</taxon>
        <taxon>Basidiomycota</taxon>
        <taxon>Agaricomycotina</taxon>
        <taxon>Agaricomycetes</taxon>
        <taxon>Russulales</taxon>
        <taxon>Lachnocladiaceae</taxon>
        <taxon>Vararia</taxon>
    </lineage>
</organism>
<reference evidence="1" key="2">
    <citation type="journal article" date="2022" name="New Phytol.">
        <title>Evolutionary transition to the ectomycorrhizal habit in the genomes of a hyperdiverse lineage of mushroom-forming fungi.</title>
        <authorList>
            <person name="Looney B."/>
            <person name="Miyauchi S."/>
            <person name="Morin E."/>
            <person name="Drula E."/>
            <person name="Courty P.E."/>
            <person name="Kohler A."/>
            <person name="Kuo A."/>
            <person name="LaButti K."/>
            <person name="Pangilinan J."/>
            <person name="Lipzen A."/>
            <person name="Riley R."/>
            <person name="Andreopoulos W."/>
            <person name="He G."/>
            <person name="Johnson J."/>
            <person name="Nolan M."/>
            <person name="Tritt A."/>
            <person name="Barry K.W."/>
            <person name="Grigoriev I.V."/>
            <person name="Nagy L.G."/>
            <person name="Hibbett D."/>
            <person name="Henrissat B."/>
            <person name="Matheny P.B."/>
            <person name="Labbe J."/>
            <person name="Martin F.M."/>
        </authorList>
    </citation>
    <scope>NUCLEOTIDE SEQUENCE</scope>
    <source>
        <strain evidence="1">EC-137</strain>
    </source>
</reference>
<gene>
    <name evidence="1" type="ORF">K488DRAFT_21528</name>
</gene>
<feature type="non-terminal residue" evidence="1">
    <location>
        <position position="1"/>
    </location>
</feature>
<reference evidence="1" key="1">
    <citation type="submission" date="2021-02" db="EMBL/GenBank/DDBJ databases">
        <authorList>
            <consortium name="DOE Joint Genome Institute"/>
            <person name="Ahrendt S."/>
            <person name="Looney B.P."/>
            <person name="Miyauchi S."/>
            <person name="Morin E."/>
            <person name="Drula E."/>
            <person name="Courty P.E."/>
            <person name="Chicoki N."/>
            <person name="Fauchery L."/>
            <person name="Kohler A."/>
            <person name="Kuo A."/>
            <person name="Labutti K."/>
            <person name="Pangilinan J."/>
            <person name="Lipzen A."/>
            <person name="Riley R."/>
            <person name="Andreopoulos W."/>
            <person name="He G."/>
            <person name="Johnson J."/>
            <person name="Barry K.W."/>
            <person name="Grigoriev I.V."/>
            <person name="Nagy L."/>
            <person name="Hibbett D."/>
            <person name="Henrissat B."/>
            <person name="Matheny P.B."/>
            <person name="Labbe J."/>
            <person name="Martin F."/>
        </authorList>
    </citation>
    <scope>NUCLEOTIDE SEQUENCE</scope>
    <source>
        <strain evidence="1">EC-137</strain>
    </source>
</reference>
<comment type="caution">
    <text evidence="1">The sequence shown here is derived from an EMBL/GenBank/DDBJ whole genome shotgun (WGS) entry which is preliminary data.</text>
</comment>
<evidence type="ECO:0000313" key="1">
    <source>
        <dbReference type="EMBL" id="KAI0035810.1"/>
    </source>
</evidence>
<dbReference type="EMBL" id="MU273479">
    <property type="protein sequence ID" value="KAI0035810.1"/>
    <property type="molecule type" value="Genomic_DNA"/>
</dbReference>
<sequence length="285" mass="30964">TTNAAGLPIVDREKTAPFLIRVFLKVGSFHHISLFQDGPLPTADEQQIFTWKDATLHEVLTTLRAVGPNTPEYRHPLARYAFRTVFPDARARGQFATKDLGLVYSRDILGEPGTAEKTAPRLLQDEEPTGGDGPEGARTLEELRFVPGDYLCVSVTLPKNAAPPPELNIKGSAGGANGWKASGPLGPPRGPGFGGGPPSGRGAGGHWRGGSDAPPATAGRGRGRGDFVGRERDRDERDRDFRGDRDRRPPPPPPSRRDSPPHRAGWGRRERSYSPGRSRSPPRRR</sequence>
<keyword evidence="2" id="KW-1185">Reference proteome</keyword>
<feature type="non-terminal residue" evidence="1">
    <location>
        <position position="285"/>
    </location>
</feature>
<dbReference type="Proteomes" id="UP000814128">
    <property type="component" value="Unassembled WGS sequence"/>
</dbReference>
<evidence type="ECO:0000313" key="2">
    <source>
        <dbReference type="Proteomes" id="UP000814128"/>
    </source>
</evidence>
<accession>A0ACB8QW05</accession>
<name>A0ACB8QW05_9AGAM</name>
<protein>
    <submittedName>
        <fullName evidence="1">Sin3 associated polypeptide p18-domain-containing protein</fullName>
    </submittedName>
</protein>